<dbReference type="EMBL" id="BARW01000516">
    <property type="protein sequence ID" value="GAI65574.1"/>
    <property type="molecule type" value="Genomic_DNA"/>
</dbReference>
<gene>
    <name evidence="9" type="ORF">S12H4_02198</name>
</gene>
<dbReference type="GO" id="GO:0006438">
    <property type="term" value="P:valyl-tRNA aminoacylation"/>
    <property type="evidence" value="ECO:0007669"/>
    <property type="project" value="InterPro"/>
</dbReference>
<evidence type="ECO:0000256" key="5">
    <source>
        <dbReference type="ARBA" id="ARBA00022917"/>
    </source>
</evidence>
<keyword evidence="2" id="KW-0436">Ligase</keyword>
<reference evidence="9" key="1">
    <citation type="journal article" date="2014" name="Front. Microbiol.">
        <title>High frequency of phylogenetically diverse reductive dehalogenase-homologous genes in deep subseafloor sedimentary metagenomes.</title>
        <authorList>
            <person name="Kawai M."/>
            <person name="Futagami T."/>
            <person name="Toyoda A."/>
            <person name="Takaki Y."/>
            <person name="Nishi S."/>
            <person name="Hori S."/>
            <person name="Arai W."/>
            <person name="Tsubouchi T."/>
            <person name="Morono Y."/>
            <person name="Uchiyama I."/>
            <person name="Ito T."/>
            <person name="Fujiyama A."/>
            <person name="Inagaki F."/>
            <person name="Takami H."/>
        </authorList>
    </citation>
    <scope>NUCLEOTIDE SEQUENCE</scope>
    <source>
        <strain evidence="9">Expedition CK06-06</strain>
    </source>
</reference>
<keyword evidence="4" id="KW-0067">ATP-binding</keyword>
<organism evidence="9">
    <name type="scientific">marine sediment metagenome</name>
    <dbReference type="NCBI Taxonomy" id="412755"/>
    <lineage>
        <taxon>unclassified sequences</taxon>
        <taxon>metagenomes</taxon>
        <taxon>ecological metagenomes</taxon>
    </lineage>
</organism>
<dbReference type="Gene3D" id="3.40.50.620">
    <property type="entry name" value="HUPs"/>
    <property type="match status" value="1"/>
</dbReference>
<dbReference type="InterPro" id="IPR014729">
    <property type="entry name" value="Rossmann-like_a/b/a_fold"/>
</dbReference>
<dbReference type="InterPro" id="IPR002300">
    <property type="entry name" value="aa-tRNA-synth_Ia"/>
</dbReference>
<dbReference type="EC" id="6.1.1.9" evidence="1"/>
<comment type="caution">
    <text evidence="9">The sequence shown here is derived from an EMBL/GenBank/DDBJ whole genome shotgun (WGS) entry which is preliminary data.</text>
</comment>
<dbReference type="GO" id="GO:0005524">
    <property type="term" value="F:ATP binding"/>
    <property type="evidence" value="ECO:0007669"/>
    <property type="project" value="UniProtKB-KW"/>
</dbReference>
<evidence type="ECO:0000256" key="3">
    <source>
        <dbReference type="ARBA" id="ARBA00022741"/>
    </source>
</evidence>
<dbReference type="PROSITE" id="PS00178">
    <property type="entry name" value="AA_TRNA_LIGASE_I"/>
    <property type="match status" value="1"/>
</dbReference>
<dbReference type="Pfam" id="PF00133">
    <property type="entry name" value="tRNA-synt_1"/>
    <property type="match status" value="1"/>
</dbReference>
<evidence type="ECO:0000256" key="2">
    <source>
        <dbReference type="ARBA" id="ARBA00022598"/>
    </source>
</evidence>
<dbReference type="InterPro" id="IPR002303">
    <property type="entry name" value="Valyl-tRNA_ligase"/>
</dbReference>
<dbReference type="GO" id="GO:0004832">
    <property type="term" value="F:valine-tRNA ligase activity"/>
    <property type="evidence" value="ECO:0007669"/>
    <property type="project" value="UniProtKB-EC"/>
</dbReference>
<sequence>MDLTGIEPVPSYMRYWREEKIYDFDIDQKGTLFSIDTPPPFVSGSLHMGHILNHSWIDFVARYHKMKGENVYFPQGFDCHGLPVELAVAKNYGVSKDNREEFLKKCVEWVNNNIKNMTKQLDELGYSTDWRYTYRTMDEEYKRKVQISC</sequence>
<evidence type="ECO:0000256" key="7">
    <source>
        <dbReference type="ARBA" id="ARBA00029936"/>
    </source>
</evidence>
<name>X1SCU4_9ZZZZ</name>
<evidence type="ECO:0000313" key="9">
    <source>
        <dbReference type="EMBL" id="GAI65574.1"/>
    </source>
</evidence>
<evidence type="ECO:0000259" key="8">
    <source>
        <dbReference type="Pfam" id="PF00133"/>
    </source>
</evidence>
<dbReference type="PANTHER" id="PTHR11946">
    <property type="entry name" value="VALYL-TRNA SYNTHETASES"/>
    <property type="match status" value="1"/>
</dbReference>
<proteinExistence type="predicted"/>
<accession>X1SCU4</accession>
<dbReference type="GO" id="GO:0005829">
    <property type="term" value="C:cytosol"/>
    <property type="evidence" value="ECO:0007669"/>
    <property type="project" value="TreeGrafter"/>
</dbReference>
<dbReference type="SUPFAM" id="SSF52374">
    <property type="entry name" value="Nucleotidylyl transferase"/>
    <property type="match status" value="1"/>
</dbReference>
<evidence type="ECO:0000256" key="4">
    <source>
        <dbReference type="ARBA" id="ARBA00022840"/>
    </source>
</evidence>
<keyword evidence="3" id="KW-0547">Nucleotide-binding</keyword>
<evidence type="ECO:0000256" key="6">
    <source>
        <dbReference type="ARBA" id="ARBA00023146"/>
    </source>
</evidence>
<keyword evidence="5" id="KW-0648">Protein biosynthesis</keyword>
<protein>
    <recommendedName>
        <fullName evidence="1">valine--tRNA ligase</fullName>
        <ecNumber evidence="1">6.1.1.9</ecNumber>
    </recommendedName>
    <alternativeName>
        <fullName evidence="7">Valyl-tRNA synthetase</fullName>
    </alternativeName>
</protein>
<evidence type="ECO:0000256" key="1">
    <source>
        <dbReference type="ARBA" id="ARBA00013169"/>
    </source>
</evidence>
<dbReference type="InterPro" id="IPR001412">
    <property type="entry name" value="aa-tRNA-synth_I_CS"/>
</dbReference>
<dbReference type="PANTHER" id="PTHR11946:SF93">
    <property type="entry name" value="VALINE--TRNA LIGASE, CHLOROPLASTIC_MITOCHONDRIAL 2"/>
    <property type="match status" value="1"/>
</dbReference>
<feature type="domain" description="Aminoacyl-tRNA synthetase class Ia" evidence="8">
    <location>
        <begin position="13"/>
        <end position="145"/>
    </location>
</feature>
<keyword evidence="6" id="KW-0030">Aminoacyl-tRNA synthetase</keyword>
<dbReference type="AlphaFoldDB" id="X1SCU4"/>